<keyword evidence="1" id="KW-0677">Repeat</keyword>
<dbReference type="InterPro" id="IPR036770">
    <property type="entry name" value="Ankyrin_rpt-contain_sf"/>
</dbReference>
<dbReference type="SUPFAM" id="SSF48403">
    <property type="entry name" value="Ankyrin repeat"/>
    <property type="match status" value="1"/>
</dbReference>
<dbReference type="Proteomes" id="UP001186944">
    <property type="component" value="Unassembled WGS sequence"/>
</dbReference>
<gene>
    <name evidence="5" type="ORF">FSP39_008439</name>
</gene>
<keyword evidence="6" id="KW-1185">Reference proteome</keyword>
<dbReference type="PANTHER" id="PTHR24171:SF9">
    <property type="entry name" value="ANKYRIN REPEAT DOMAIN-CONTAINING PROTEIN 39"/>
    <property type="match status" value="1"/>
</dbReference>
<dbReference type="PROSITE" id="PS50297">
    <property type="entry name" value="ANK_REP_REGION"/>
    <property type="match status" value="5"/>
</dbReference>
<evidence type="ECO:0000313" key="6">
    <source>
        <dbReference type="Proteomes" id="UP001186944"/>
    </source>
</evidence>
<dbReference type="Pfam" id="PF12796">
    <property type="entry name" value="Ank_2"/>
    <property type="match status" value="3"/>
</dbReference>
<dbReference type="Gene3D" id="1.10.750.20">
    <property type="entry name" value="SOCS box"/>
    <property type="match status" value="1"/>
</dbReference>
<keyword evidence="2 3" id="KW-0040">ANK repeat</keyword>
<dbReference type="PRINTS" id="PR01415">
    <property type="entry name" value="ANKYRIN"/>
</dbReference>
<dbReference type="InterPro" id="IPR036036">
    <property type="entry name" value="SOCS_box-like_dom_sf"/>
</dbReference>
<dbReference type="PROSITE" id="PS50225">
    <property type="entry name" value="SOCS"/>
    <property type="match status" value="1"/>
</dbReference>
<evidence type="ECO:0000256" key="3">
    <source>
        <dbReference type="PROSITE-ProRule" id="PRU00023"/>
    </source>
</evidence>
<dbReference type="Gene3D" id="1.25.40.20">
    <property type="entry name" value="Ankyrin repeat-containing domain"/>
    <property type="match status" value="2"/>
</dbReference>
<sequence length="431" mass="47771">MKSVSHWIEDGANLHSKWEGWTPLTYACESGNMDVTECLVKNLKREDESVRRNGSGNRSSSKSSLNEYNEYGDTALTCAARNGHLEICKLLLHNGACVNLTSQYSHQSVLHIAIEQNQEHIIEFLLANGADVQIVDNVKITPLYTAIKGRNSCIIQRLLAAGCDVNKGSQDHSPLFLATRLGLSSVVEMLCEADCDIDLAVSHGVTPVYEATMKGHDDILQYLIDRGCDVNKTDRYGTSPFHVACMYRNVIAVNALLKGGADVNVRMQQGQTGLLVAMEKNNADIVELLLSRGVPLMIKPHSTSLSAITKVFDNVYTRTVEVLIRGCPDLILPHSPGVSRIIFENFRLLQMVLLSGIKLTSGVLTVVRLHPDYVGQKDVSVWLQNFHKNPHTLMNSCRIRIRQSLGNKLLCSVRELPIPVVLQDFICLKDI</sequence>
<dbReference type="GO" id="GO:0035556">
    <property type="term" value="P:intracellular signal transduction"/>
    <property type="evidence" value="ECO:0007669"/>
    <property type="project" value="InterPro"/>
</dbReference>
<evidence type="ECO:0000256" key="1">
    <source>
        <dbReference type="ARBA" id="ARBA00022737"/>
    </source>
</evidence>
<organism evidence="5 6">
    <name type="scientific">Pinctada imbricata</name>
    <name type="common">Atlantic pearl-oyster</name>
    <name type="synonym">Pinctada martensii</name>
    <dbReference type="NCBI Taxonomy" id="66713"/>
    <lineage>
        <taxon>Eukaryota</taxon>
        <taxon>Metazoa</taxon>
        <taxon>Spiralia</taxon>
        <taxon>Lophotrochozoa</taxon>
        <taxon>Mollusca</taxon>
        <taxon>Bivalvia</taxon>
        <taxon>Autobranchia</taxon>
        <taxon>Pteriomorphia</taxon>
        <taxon>Pterioida</taxon>
        <taxon>Pterioidea</taxon>
        <taxon>Pteriidae</taxon>
        <taxon>Pinctada</taxon>
    </lineage>
</organism>
<evidence type="ECO:0000313" key="5">
    <source>
        <dbReference type="EMBL" id="KAK3085767.1"/>
    </source>
</evidence>
<name>A0AA89BNW5_PINIB</name>
<feature type="repeat" description="ANK" evidence="3">
    <location>
        <begin position="71"/>
        <end position="103"/>
    </location>
</feature>
<accession>A0AA89BNW5</accession>
<dbReference type="InterPro" id="IPR001496">
    <property type="entry name" value="SOCS_box"/>
</dbReference>
<dbReference type="CDD" id="cd03716">
    <property type="entry name" value="SOCS_ASB_like"/>
    <property type="match status" value="1"/>
</dbReference>
<dbReference type="EMBL" id="VSWD01000012">
    <property type="protein sequence ID" value="KAK3085767.1"/>
    <property type="molecule type" value="Genomic_DNA"/>
</dbReference>
<feature type="repeat" description="ANK" evidence="3">
    <location>
        <begin position="269"/>
        <end position="301"/>
    </location>
</feature>
<proteinExistence type="predicted"/>
<dbReference type="SMART" id="SM00969">
    <property type="entry name" value="SOCS_box"/>
    <property type="match status" value="1"/>
</dbReference>
<reference evidence="5" key="1">
    <citation type="submission" date="2019-08" db="EMBL/GenBank/DDBJ databases">
        <title>The improved chromosome-level genome for the pearl oyster Pinctada fucata martensii using PacBio sequencing and Hi-C.</title>
        <authorList>
            <person name="Zheng Z."/>
        </authorList>
    </citation>
    <scope>NUCLEOTIDE SEQUENCE</scope>
    <source>
        <strain evidence="5">ZZ-2019</strain>
        <tissue evidence="5">Adductor muscle</tissue>
    </source>
</reference>
<dbReference type="PANTHER" id="PTHR24171">
    <property type="entry name" value="ANKYRIN REPEAT DOMAIN-CONTAINING PROTEIN 39-RELATED"/>
    <property type="match status" value="1"/>
</dbReference>
<feature type="repeat" description="ANK" evidence="3">
    <location>
        <begin position="203"/>
        <end position="235"/>
    </location>
</feature>
<evidence type="ECO:0000259" key="4">
    <source>
        <dbReference type="PROSITE" id="PS50225"/>
    </source>
</evidence>
<dbReference type="AlphaFoldDB" id="A0AA89BNW5"/>
<dbReference type="InterPro" id="IPR002110">
    <property type="entry name" value="Ankyrin_rpt"/>
</dbReference>
<feature type="repeat" description="ANK" evidence="3">
    <location>
        <begin position="236"/>
        <end position="268"/>
    </location>
</feature>
<dbReference type="SMART" id="SM00248">
    <property type="entry name" value="ANK"/>
    <property type="match status" value="8"/>
</dbReference>
<dbReference type="SUPFAM" id="SSF158235">
    <property type="entry name" value="SOCS box-like"/>
    <property type="match status" value="1"/>
</dbReference>
<feature type="domain" description="SOCS box" evidence="4">
    <location>
        <begin position="388"/>
        <end position="426"/>
    </location>
</feature>
<dbReference type="PROSITE" id="PS50088">
    <property type="entry name" value="ANK_REPEAT"/>
    <property type="match status" value="5"/>
</dbReference>
<dbReference type="Pfam" id="PF07525">
    <property type="entry name" value="SOCS_box"/>
    <property type="match status" value="1"/>
</dbReference>
<evidence type="ECO:0000256" key="2">
    <source>
        <dbReference type="ARBA" id="ARBA00023043"/>
    </source>
</evidence>
<comment type="caution">
    <text evidence="5">The sequence shown here is derived from an EMBL/GenBank/DDBJ whole genome shotgun (WGS) entry which is preliminary data.</text>
</comment>
<protein>
    <recommendedName>
        <fullName evidence="4">SOCS box domain-containing protein</fullName>
    </recommendedName>
</protein>
<feature type="repeat" description="ANK" evidence="3">
    <location>
        <begin position="105"/>
        <end position="137"/>
    </location>
</feature>